<sequence length="79" mass="8873">MRLNQYQGQNQVQSPMTSAHIAQTMTLLYMTSTELLQTIDLELSKNPALELVNERRCPMCGRKLPPQGPCPICSQPKSL</sequence>
<name>A0A101FWZ2_9CHLR</name>
<evidence type="ECO:0000313" key="2">
    <source>
        <dbReference type="Proteomes" id="UP000064249"/>
    </source>
</evidence>
<dbReference type="GO" id="GO:0016987">
    <property type="term" value="F:sigma factor activity"/>
    <property type="evidence" value="ECO:0007669"/>
    <property type="project" value="InterPro"/>
</dbReference>
<reference evidence="1 2" key="1">
    <citation type="journal article" date="2015" name="MBio">
        <title>Genome-Resolved Metagenomic Analysis Reveals Roles for Candidate Phyla and Other Microbial Community Members in Biogeochemical Transformations in Oil Reservoirs.</title>
        <authorList>
            <person name="Hu P."/>
            <person name="Tom L."/>
            <person name="Singh A."/>
            <person name="Thomas B.C."/>
            <person name="Baker B.J."/>
            <person name="Piceno Y.M."/>
            <person name="Andersen G.L."/>
            <person name="Banfield J.F."/>
        </authorList>
    </citation>
    <scope>NUCLEOTIDE SEQUENCE [LARGE SCALE GENOMIC DNA]</scope>
    <source>
        <strain evidence="1">46_16</strain>
    </source>
</reference>
<dbReference type="Proteomes" id="UP000064249">
    <property type="component" value="Unassembled WGS sequence"/>
</dbReference>
<dbReference type="AlphaFoldDB" id="A0A101FWZ2"/>
<dbReference type="Pfam" id="PF00309">
    <property type="entry name" value="Sigma54_AID"/>
    <property type="match status" value="1"/>
</dbReference>
<evidence type="ECO:0000313" key="1">
    <source>
        <dbReference type="EMBL" id="KUK45869.1"/>
    </source>
</evidence>
<organism evidence="1 2">
    <name type="scientific">Anaerolinea thermophila</name>
    <dbReference type="NCBI Taxonomy" id="167964"/>
    <lineage>
        <taxon>Bacteria</taxon>
        <taxon>Bacillati</taxon>
        <taxon>Chloroflexota</taxon>
        <taxon>Anaerolineae</taxon>
        <taxon>Anaerolineales</taxon>
        <taxon>Anaerolineaceae</taxon>
        <taxon>Anaerolinea</taxon>
    </lineage>
</organism>
<accession>A0A101FWZ2</accession>
<dbReference type="EMBL" id="LGFU01000128">
    <property type="protein sequence ID" value="KUK45869.1"/>
    <property type="molecule type" value="Genomic_DNA"/>
</dbReference>
<feature type="non-terminal residue" evidence="1">
    <location>
        <position position="79"/>
    </location>
</feature>
<gene>
    <name evidence="1" type="ORF">XD73_1254</name>
</gene>
<proteinExistence type="predicted"/>
<dbReference type="GO" id="GO:0001216">
    <property type="term" value="F:DNA-binding transcription activator activity"/>
    <property type="evidence" value="ECO:0007669"/>
    <property type="project" value="InterPro"/>
</dbReference>
<dbReference type="InterPro" id="IPR000394">
    <property type="entry name" value="RNA_pol_sigma_54"/>
</dbReference>
<comment type="caution">
    <text evidence="1">The sequence shown here is derived from an EMBL/GenBank/DDBJ whole genome shotgun (WGS) entry which is preliminary data.</text>
</comment>
<protein>
    <submittedName>
        <fullName evidence="1">RNA polymerase sigma-54 factor</fullName>
    </submittedName>
</protein>